<evidence type="ECO:0000259" key="5">
    <source>
        <dbReference type="PROSITE" id="PS50122"/>
    </source>
</evidence>
<dbReference type="RefSeq" id="WP_413278754.1">
    <property type="nucleotide sequence ID" value="NZ_JBHFNT010000148.1"/>
</dbReference>
<keyword evidence="1 4" id="KW-0378">Hydrolase</keyword>
<dbReference type="PANTHER" id="PTHR42872">
    <property type="entry name" value="PROTEIN-GLUTAMATE METHYLESTERASE/PROTEIN-GLUTAMINE GLUTAMINASE"/>
    <property type="match status" value="1"/>
</dbReference>
<dbReference type="PROSITE" id="PS50122">
    <property type="entry name" value="CHEB"/>
    <property type="match status" value="1"/>
</dbReference>
<dbReference type="CDD" id="cd16433">
    <property type="entry name" value="CheB"/>
    <property type="match status" value="1"/>
</dbReference>
<dbReference type="Pfam" id="PF01339">
    <property type="entry name" value="CheB_methylest"/>
    <property type="match status" value="1"/>
</dbReference>
<feature type="active site" evidence="4">
    <location>
        <position position="130"/>
    </location>
</feature>
<evidence type="ECO:0000313" key="7">
    <source>
        <dbReference type="Proteomes" id="UP001576780"/>
    </source>
</evidence>
<keyword evidence="4" id="KW-0145">Chemotaxis</keyword>
<comment type="catalytic activity">
    <reaction evidence="3">
        <text>[protein]-L-glutamate 5-O-methyl ester + H2O = L-glutamyl-[protein] + methanol + H(+)</text>
        <dbReference type="Rhea" id="RHEA:23236"/>
        <dbReference type="Rhea" id="RHEA-COMP:10208"/>
        <dbReference type="Rhea" id="RHEA-COMP:10311"/>
        <dbReference type="ChEBI" id="CHEBI:15377"/>
        <dbReference type="ChEBI" id="CHEBI:15378"/>
        <dbReference type="ChEBI" id="CHEBI:17790"/>
        <dbReference type="ChEBI" id="CHEBI:29973"/>
        <dbReference type="ChEBI" id="CHEBI:82795"/>
        <dbReference type="EC" id="3.1.1.61"/>
    </reaction>
</comment>
<evidence type="ECO:0000256" key="3">
    <source>
        <dbReference type="ARBA" id="ARBA00048267"/>
    </source>
</evidence>
<feature type="active site" evidence="4">
    <location>
        <position position="38"/>
    </location>
</feature>
<reference evidence="6 7" key="1">
    <citation type="submission" date="2024-09" db="EMBL/GenBank/DDBJ databases">
        <title>Floridaenema gen nov. (Aerosakkonemataceae, Aerosakkonematales ord. nov., Cyanobacteria) from benthic tropical and subtropical fresh waters, with the description of four new species.</title>
        <authorList>
            <person name="Moretto J.A."/>
            <person name="Berthold D.E."/>
            <person name="Lefler F.W."/>
            <person name="Huang I.-S."/>
            <person name="Laughinghouse H. IV."/>
        </authorList>
    </citation>
    <scope>NUCLEOTIDE SEQUENCE [LARGE SCALE GENOMIC DNA]</scope>
    <source>
        <strain evidence="6 7">BLCC-F167</strain>
    </source>
</reference>
<name>A0ABV4WMQ3_9CYAN</name>
<feature type="domain" description="CheB-type methylesterase" evidence="5">
    <location>
        <begin position="1"/>
        <end position="188"/>
    </location>
</feature>
<dbReference type="EMBL" id="JBHFNT010000148">
    <property type="protein sequence ID" value="MFB2836368.1"/>
    <property type="molecule type" value="Genomic_DNA"/>
</dbReference>
<dbReference type="Proteomes" id="UP001576780">
    <property type="component" value="Unassembled WGS sequence"/>
</dbReference>
<comment type="caution">
    <text evidence="6">The sequence shown here is derived from an EMBL/GenBank/DDBJ whole genome shotgun (WGS) entry which is preliminary data.</text>
</comment>
<evidence type="ECO:0000256" key="4">
    <source>
        <dbReference type="PROSITE-ProRule" id="PRU00050"/>
    </source>
</evidence>
<proteinExistence type="predicted"/>
<evidence type="ECO:0000313" key="6">
    <source>
        <dbReference type="EMBL" id="MFB2836368.1"/>
    </source>
</evidence>
<feature type="active site" evidence="4">
    <location>
        <position position="11"/>
    </location>
</feature>
<dbReference type="EC" id="3.1.1.61" evidence="2"/>
<keyword evidence="7" id="KW-1185">Reference proteome</keyword>
<dbReference type="PANTHER" id="PTHR42872:SF3">
    <property type="entry name" value="PROTEIN-GLUTAMATE METHYLESTERASE_PROTEIN-GLUTAMINE GLUTAMINASE 1"/>
    <property type="match status" value="1"/>
</dbReference>
<protein>
    <recommendedName>
        <fullName evidence="2">protein-glutamate methylesterase</fullName>
        <ecNumber evidence="2">3.1.1.61</ecNumber>
    </recommendedName>
</protein>
<sequence>MDFKIVVIGTSLGGFNALQVILSALPKNLPVAVAIAQHRHRSSNGELVNYLQETSVLPVREAEDKQPIIPGIVFLAPADYHLLIEPGYFALSKDAPVTYARPSIDVLFESAADAYEEQVIGIILTGANNDGAKGLAKIQAYGGTAIVQKPDTAECPVMPEAAIKAVKKPQILPLAEIVPFLNSQIKFQVLI</sequence>
<organism evidence="6 7">
    <name type="scientific">Floridaenema evergladense BLCC-F167</name>
    <dbReference type="NCBI Taxonomy" id="3153639"/>
    <lineage>
        <taxon>Bacteria</taxon>
        <taxon>Bacillati</taxon>
        <taxon>Cyanobacteriota</taxon>
        <taxon>Cyanophyceae</taxon>
        <taxon>Oscillatoriophycideae</taxon>
        <taxon>Aerosakkonematales</taxon>
        <taxon>Aerosakkonemataceae</taxon>
        <taxon>Floridanema</taxon>
        <taxon>Floridanema evergladense</taxon>
    </lineage>
</organism>
<evidence type="ECO:0000256" key="1">
    <source>
        <dbReference type="ARBA" id="ARBA00022801"/>
    </source>
</evidence>
<dbReference type="Gene3D" id="3.40.50.180">
    <property type="entry name" value="Methylesterase CheB, C-terminal domain"/>
    <property type="match status" value="1"/>
</dbReference>
<gene>
    <name evidence="6" type="ORF">ACE1CA_17690</name>
</gene>
<dbReference type="SUPFAM" id="SSF52738">
    <property type="entry name" value="Methylesterase CheB, C-terminal domain"/>
    <property type="match status" value="1"/>
</dbReference>
<dbReference type="InterPro" id="IPR035909">
    <property type="entry name" value="CheB_C"/>
</dbReference>
<dbReference type="InterPro" id="IPR000673">
    <property type="entry name" value="Sig_transdc_resp-reg_Me-estase"/>
</dbReference>
<accession>A0ABV4WMQ3</accession>
<evidence type="ECO:0000256" key="2">
    <source>
        <dbReference type="ARBA" id="ARBA00039140"/>
    </source>
</evidence>